<evidence type="ECO:0000313" key="2">
    <source>
        <dbReference type="EMBL" id="SDG69098.1"/>
    </source>
</evidence>
<accession>A0A1G7WAV8</accession>
<dbReference type="EMBL" id="FNCG01000004">
    <property type="protein sequence ID" value="SDG69098.1"/>
    <property type="molecule type" value="Genomic_DNA"/>
</dbReference>
<feature type="chain" id="PRO_5011683841" evidence="1">
    <location>
        <begin position="24"/>
        <end position="181"/>
    </location>
</feature>
<dbReference type="STRING" id="551996.SAMN05192573_104356"/>
<keyword evidence="1" id="KW-0732">Signal</keyword>
<dbReference type="AlphaFoldDB" id="A0A1G7WAV8"/>
<proteinExistence type="predicted"/>
<evidence type="ECO:0000313" key="3">
    <source>
        <dbReference type="Proteomes" id="UP000199705"/>
    </source>
</evidence>
<dbReference type="Proteomes" id="UP000199705">
    <property type="component" value="Unassembled WGS sequence"/>
</dbReference>
<feature type="signal peptide" evidence="1">
    <location>
        <begin position="1"/>
        <end position="23"/>
    </location>
</feature>
<sequence length="181" mass="20460">MFSKIFFIASILALVFGLKTAEAEEPNLKVLRKQMLIAIDKSKTTDSLFNNLNGIKEKSGIVNGFIGGLFALKAKHAWNPYLKLKYLNRSEKVFRQALIEDPHNIEIRFMRFSVEHNVPSILGFNKDLAADTEDIIAQLGKKNYGSADKELTIQIIKFLLHSKRCTPAQSQALNKHLTELT</sequence>
<keyword evidence="3" id="KW-1185">Reference proteome</keyword>
<gene>
    <name evidence="2" type="ORF">SAMN05192573_104356</name>
</gene>
<dbReference type="RefSeq" id="WP_091165927.1">
    <property type="nucleotide sequence ID" value="NZ_FNCG01000004.1"/>
</dbReference>
<reference evidence="3" key="1">
    <citation type="submission" date="2016-10" db="EMBL/GenBank/DDBJ databases">
        <authorList>
            <person name="Varghese N."/>
            <person name="Submissions S."/>
        </authorList>
    </citation>
    <scope>NUCLEOTIDE SEQUENCE [LARGE SCALE GENOMIC DNA]</scope>
    <source>
        <strain evidence="3">Gh-67</strain>
    </source>
</reference>
<protein>
    <submittedName>
        <fullName evidence="2">Uncharacterized protein</fullName>
    </submittedName>
</protein>
<evidence type="ECO:0000256" key="1">
    <source>
        <dbReference type="SAM" id="SignalP"/>
    </source>
</evidence>
<name>A0A1G7WAV8_9SPHI</name>
<organism evidence="2 3">
    <name type="scientific">Mucilaginibacter gossypii</name>
    <dbReference type="NCBI Taxonomy" id="551996"/>
    <lineage>
        <taxon>Bacteria</taxon>
        <taxon>Pseudomonadati</taxon>
        <taxon>Bacteroidota</taxon>
        <taxon>Sphingobacteriia</taxon>
        <taxon>Sphingobacteriales</taxon>
        <taxon>Sphingobacteriaceae</taxon>
        <taxon>Mucilaginibacter</taxon>
    </lineage>
</organism>